<dbReference type="Gene3D" id="1.20.1440.20">
    <property type="entry name" value="LemA-like domain"/>
    <property type="match status" value="1"/>
</dbReference>
<protein>
    <submittedName>
        <fullName evidence="6">LemA family protein</fullName>
    </submittedName>
</protein>
<keyword evidence="4" id="KW-1133">Transmembrane helix</keyword>
<comment type="subcellular location">
    <subcellularLocation>
        <location evidence="1">Membrane</location>
        <topology evidence="1">Single-pass membrane protein</topology>
    </subcellularLocation>
</comment>
<dbReference type="PANTHER" id="PTHR34478:SF2">
    <property type="entry name" value="MEMBRANE PROTEIN"/>
    <property type="match status" value="1"/>
</dbReference>
<dbReference type="EMBL" id="JAKIKP010000005">
    <property type="protein sequence ID" value="MCL1142804.1"/>
    <property type="molecule type" value="Genomic_DNA"/>
</dbReference>
<dbReference type="RefSeq" id="WP_248995486.1">
    <property type="nucleotide sequence ID" value="NZ_JAKIKP010000005.1"/>
</dbReference>
<dbReference type="InterPro" id="IPR023353">
    <property type="entry name" value="LemA-like_dom_sf"/>
</dbReference>
<keyword evidence="5" id="KW-0472">Membrane</keyword>
<sequence length="176" mass="19706">MKALLLSISLAVILCYLWYASLVKKRQSAIDTLMALSLKVTRRIEIIEQLISVVTPDSPHHAEAEKIRQQLTFIHQKNAWPNKIDDNLPSYLAAWSTIDQQCSAAFSLIDEHQVSESLVNEYAQLALDFQNANQFYNQAVTDLNQGVNMFPGSIVAKLAKISAMPLMEQSSDQNLG</sequence>
<dbReference type="Pfam" id="PF04011">
    <property type="entry name" value="LemA"/>
    <property type="match status" value="1"/>
</dbReference>
<evidence type="ECO:0000256" key="4">
    <source>
        <dbReference type="ARBA" id="ARBA00022989"/>
    </source>
</evidence>
<dbReference type="Proteomes" id="UP001139333">
    <property type="component" value="Unassembled WGS sequence"/>
</dbReference>
<comment type="caution">
    <text evidence="6">The sequence shown here is derived from an EMBL/GenBank/DDBJ whole genome shotgun (WGS) entry which is preliminary data.</text>
</comment>
<accession>A0A9X2CLJ3</accession>
<comment type="similarity">
    <text evidence="2">Belongs to the LemA family.</text>
</comment>
<evidence type="ECO:0000256" key="1">
    <source>
        <dbReference type="ARBA" id="ARBA00004167"/>
    </source>
</evidence>
<name>A0A9X2CLJ3_9GAMM</name>
<dbReference type="SUPFAM" id="SSF140478">
    <property type="entry name" value="LemA-like"/>
    <property type="match status" value="1"/>
</dbReference>
<gene>
    <name evidence="6" type="ORF">L2672_08885</name>
</gene>
<proteinExistence type="inferred from homology"/>
<dbReference type="AlphaFoldDB" id="A0A9X2CLJ3"/>
<organism evidence="6 7">
    <name type="scientific">Shewanella gaetbuli</name>
    <dbReference type="NCBI Taxonomy" id="220752"/>
    <lineage>
        <taxon>Bacteria</taxon>
        <taxon>Pseudomonadati</taxon>
        <taxon>Pseudomonadota</taxon>
        <taxon>Gammaproteobacteria</taxon>
        <taxon>Alteromonadales</taxon>
        <taxon>Shewanellaceae</taxon>
        <taxon>Shewanella</taxon>
    </lineage>
</organism>
<evidence type="ECO:0000256" key="2">
    <source>
        <dbReference type="ARBA" id="ARBA00008854"/>
    </source>
</evidence>
<dbReference type="InterPro" id="IPR007156">
    <property type="entry name" value="MamQ_LemA"/>
</dbReference>
<evidence type="ECO:0000313" key="6">
    <source>
        <dbReference type="EMBL" id="MCL1142804.1"/>
    </source>
</evidence>
<evidence type="ECO:0000256" key="5">
    <source>
        <dbReference type="ARBA" id="ARBA00023136"/>
    </source>
</evidence>
<dbReference type="GO" id="GO:0016020">
    <property type="term" value="C:membrane"/>
    <property type="evidence" value="ECO:0007669"/>
    <property type="project" value="UniProtKB-SubCell"/>
</dbReference>
<dbReference type="PANTHER" id="PTHR34478">
    <property type="entry name" value="PROTEIN LEMA"/>
    <property type="match status" value="1"/>
</dbReference>
<evidence type="ECO:0000256" key="3">
    <source>
        <dbReference type="ARBA" id="ARBA00022692"/>
    </source>
</evidence>
<keyword evidence="7" id="KW-1185">Reference proteome</keyword>
<reference evidence="6" key="1">
    <citation type="submission" date="2022-01" db="EMBL/GenBank/DDBJ databases">
        <title>Whole genome-based taxonomy of the Shewanellaceae.</title>
        <authorList>
            <person name="Martin-Rodriguez A.J."/>
        </authorList>
    </citation>
    <scope>NUCLEOTIDE SEQUENCE</scope>
    <source>
        <strain evidence="6">DSM 16422</strain>
    </source>
</reference>
<keyword evidence="3" id="KW-0812">Transmembrane</keyword>
<evidence type="ECO:0000313" key="7">
    <source>
        <dbReference type="Proteomes" id="UP001139333"/>
    </source>
</evidence>